<dbReference type="AlphaFoldDB" id="A0AAN8ZCE8"/>
<reference evidence="1 2" key="1">
    <citation type="submission" date="2023-12" db="EMBL/GenBank/DDBJ databases">
        <title>A high-quality genome assembly for Dillenia turbinata (Dilleniales).</title>
        <authorList>
            <person name="Chanderbali A."/>
        </authorList>
    </citation>
    <scope>NUCLEOTIDE SEQUENCE [LARGE SCALE GENOMIC DNA]</scope>
    <source>
        <strain evidence="1">LSX21</strain>
        <tissue evidence="1">Leaf</tissue>
    </source>
</reference>
<dbReference type="InterPro" id="IPR032675">
    <property type="entry name" value="LRR_dom_sf"/>
</dbReference>
<dbReference type="Gene3D" id="3.80.10.10">
    <property type="entry name" value="Ribonuclease Inhibitor"/>
    <property type="match status" value="1"/>
</dbReference>
<dbReference type="Proteomes" id="UP001370490">
    <property type="component" value="Unassembled WGS sequence"/>
</dbReference>
<sequence>MPMPSLGNHGLTSLGMTSLSTGKIMNRTSFIVSNSHLSGEIPLIWDDKPNLYMVDMADNSLSGQIPSSWAICSLSCSWHQEAKGERNFRSLLLTRIKLPVQNPLKSVDPKLRVIQYWGTESSKSYWNSSTETKEDNALTPTPKVTSHLLKSSEMKSH</sequence>
<organism evidence="1 2">
    <name type="scientific">Dillenia turbinata</name>
    <dbReference type="NCBI Taxonomy" id="194707"/>
    <lineage>
        <taxon>Eukaryota</taxon>
        <taxon>Viridiplantae</taxon>
        <taxon>Streptophyta</taxon>
        <taxon>Embryophyta</taxon>
        <taxon>Tracheophyta</taxon>
        <taxon>Spermatophyta</taxon>
        <taxon>Magnoliopsida</taxon>
        <taxon>eudicotyledons</taxon>
        <taxon>Gunneridae</taxon>
        <taxon>Pentapetalae</taxon>
        <taxon>Dilleniales</taxon>
        <taxon>Dilleniaceae</taxon>
        <taxon>Dillenia</taxon>
    </lineage>
</organism>
<name>A0AAN8ZCE8_9MAGN</name>
<evidence type="ECO:0000313" key="1">
    <source>
        <dbReference type="EMBL" id="KAK6928518.1"/>
    </source>
</evidence>
<evidence type="ECO:0000313" key="2">
    <source>
        <dbReference type="Proteomes" id="UP001370490"/>
    </source>
</evidence>
<keyword evidence="2" id="KW-1185">Reference proteome</keyword>
<proteinExistence type="predicted"/>
<gene>
    <name evidence="1" type="ORF">RJ641_007109</name>
</gene>
<dbReference type="SUPFAM" id="SSF52058">
    <property type="entry name" value="L domain-like"/>
    <property type="match status" value="1"/>
</dbReference>
<comment type="caution">
    <text evidence="1">The sequence shown here is derived from an EMBL/GenBank/DDBJ whole genome shotgun (WGS) entry which is preliminary data.</text>
</comment>
<dbReference type="EMBL" id="JBAMMX010000014">
    <property type="protein sequence ID" value="KAK6928518.1"/>
    <property type="molecule type" value="Genomic_DNA"/>
</dbReference>
<accession>A0AAN8ZCE8</accession>
<protein>
    <submittedName>
        <fullName evidence="1">Uncharacterized protein</fullName>
    </submittedName>
</protein>